<gene>
    <name evidence="2" type="ORF">C0Z19_13520</name>
</gene>
<feature type="domain" description="GGDEF" evidence="1">
    <location>
        <begin position="194"/>
        <end position="327"/>
    </location>
</feature>
<dbReference type="RefSeq" id="WP_102610348.1">
    <property type="nucleotide sequence ID" value="NZ_CADIKD010000007.1"/>
</dbReference>
<dbReference type="AlphaFoldDB" id="A0A2N7W4H9"/>
<comment type="caution">
    <text evidence="2">The sequence shown here is derived from an EMBL/GenBank/DDBJ whole genome shotgun (WGS) entry which is preliminary data.</text>
</comment>
<protein>
    <submittedName>
        <fullName evidence="2">GGDEF domain-containing protein</fullName>
    </submittedName>
</protein>
<name>A0A2N7W4H9_9BURK</name>
<dbReference type="NCBIfam" id="TIGR00254">
    <property type="entry name" value="GGDEF"/>
    <property type="match status" value="1"/>
</dbReference>
<dbReference type="InterPro" id="IPR029787">
    <property type="entry name" value="Nucleotide_cyclase"/>
</dbReference>
<dbReference type="SUPFAM" id="SSF55781">
    <property type="entry name" value="GAF domain-like"/>
    <property type="match status" value="1"/>
</dbReference>
<reference evidence="2 3" key="1">
    <citation type="submission" date="2018-01" db="EMBL/GenBank/DDBJ databases">
        <title>Whole genome analyses suggest that Burkholderia sensu lato contains two further novel genera in the rhizoxinica-symbiotica group Mycetohabitans gen. nov., and Trinickia gen. nov.: implications for the evolution of diazotrophy and nodulation in the Burkholderiaceae.</title>
        <authorList>
            <person name="Estrada-de los Santos P."/>
            <person name="Palmer M."/>
            <person name="Chavez-Ramirez B."/>
            <person name="Beukes C."/>
            <person name="Steenkamp E.T."/>
            <person name="Hirsch A.M."/>
            <person name="Manyaka P."/>
            <person name="Maluk M."/>
            <person name="Lafos M."/>
            <person name="Crook M."/>
            <person name="Gross E."/>
            <person name="Simon M.F."/>
            <person name="Bueno dos Reis Junior F."/>
            <person name="Poole P.S."/>
            <person name="Venter S.N."/>
            <person name="James E.K."/>
        </authorList>
    </citation>
    <scope>NUCLEOTIDE SEQUENCE [LARGE SCALE GENOMIC DNA]</scope>
    <source>
        <strain evidence="2 3">GP25-8</strain>
    </source>
</reference>
<dbReference type="Gene3D" id="3.30.70.270">
    <property type="match status" value="1"/>
</dbReference>
<dbReference type="Gene3D" id="3.30.450.40">
    <property type="match status" value="1"/>
</dbReference>
<dbReference type="GO" id="GO:0003824">
    <property type="term" value="F:catalytic activity"/>
    <property type="evidence" value="ECO:0007669"/>
    <property type="project" value="UniProtKB-ARBA"/>
</dbReference>
<dbReference type="InterPro" id="IPR043128">
    <property type="entry name" value="Rev_trsase/Diguanyl_cyclase"/>
</dbReference>
<dbReference type="FunFam" id="3.30.70.270:FF:000001">
    <property type="entry name" value="Diguanylate cyclase domain protein"/>
    <property type="match status" value="1"/>
</dbReference>
<dbReference type="Pfam" id="PF00990">
    <property type="entry name" value="GGDEF"/>
    <property type="match status" value="1"/>
</dbReference>
<dbReference type="InterPro" id="IPR003018">
    <property type="entry name" value="GAF"/>
</dbReference>
<proteinExistence type="predicted"/>
<dbReference type="SUPFAM" id="SSF55073">
    <property type="entry name" value="Nucleotide cyclase"/>
    <property type="match status" value="1"/>
</dbReference>
<dbReference type="EMBL" id="PNYB01000010">
    <property type="protein sequence ID" value="PMS24296.1"/>
    <property type="molecule type" value="Genomic_DNA"/>
</dbReference>
<dbReference type="CDD" id="cd01949">
    <property type="entry name" value="GGDEF"/>
    <property type="match status" value="1"/>
</dbReference>
<dbReference type="SMART" id="SM00267">
    <property type="entry name" value="GGDEF"/>
    <property type="match status" value="1"/>
</dbReference>
<sequence length="335" mass="37300">MQTPAFPSNEAARIAMLRSLEILDTAPDERFDRLTRLARHLFDVPVAVVSLVDADRQWFKSCSGLAVKQTARDVSFCGHAIHGDEVFVVEDALEDPRFFDNPLVTGEPRVRFYAGFPLTLQGNLRIGSFCIVDAKPRKLDEAQLAMLRDLGRIAERELEALRLAATDDLTGLFNRRGFEAMGLKMLRLCKRAQSRASLLFFDLNGFKQINDTYGHLEGDRAIAGFANVLRASMRDTDVLARLGGDEFVALVVDVEAGSEGQIIERVQRGVARYNREEQRGYELKFSVGLAPYDTSEEPSVAHLIEVADHAMYANKRAGQAARALDVQLAHEDACQ</sequence>
<dbReference type="InterPro" id="IPR000160">
    <property type="entry name" value="GGDEF_dom"/>
</dbReference>
<dbReference type="SMART" id="SM00065">
    <property type="entry name" value="GAF"/>
    <property type="match status" value="1"/>
</dbReference>
<dbReference type="Proteomes" id="UP000235347">
    <property type="component" value="Unassembled WGS sequence"/>
</dbReference>
<dbReference type="PANTHER" id="PTHR43102">
    <property type="entry name" value="SLR1143 PROTEIN"/>
    <property type="match status" value="1"/>
</dbReference>
<dbReference type="PANTHER" id="PTHR43102:SF2">
    <property type="entry name" value="GAF DOMAIN-CONTAINING PROTEIN"/>
    <property type="match status" value="1"/>
</dbReference>
<evidence type="ECO:0000259" key="1">
    <source>
        <dbReference type="PROSITE" id="PS50887"/>
    </source>
</evidence>
<accession>A0A2N7W4H9</accession>
<evidence type="ECO:0000313" key="2">
    <source>
        <dbReference type="EMBL" id="PMS24296.1"/>
    </source>
</evidence>
<dbReference type="PROSITE" id="PS50887">
    <property type="entry name" value="GGDEF"/>
    <property type="match status" value="1"/>
</dbReference>
<organism evidence="2 3">
    <name type="scientific">Trinickia soli</name>
    <dbReference type="NCBI Taxonomy" id="380675"/>
    <lineage>
        <taxon>Bacteria</taxon>
        <taxon>Pseudomonadati</taxon>
        <taxon>Pseudomonadota</taxon>
        <taxon>Betaproteobacteria</taxon>
        <taxon>Burkholderiales</taxon>
        <taxon>Burkholderiaceae</taxon>
        <taxon>Trinickia</taxon>
    </lineage>
</organism>
<keyword evidence="3" id="KW-1185">Reference proteome</keyword>
<dbReference type="InterPro" id="IPR029016">
    <property type="entry name" value="GAF-like_dom_sf"/>
</dbReference>
<dbReference type="Pfam" id="PF01590">
    <property type="entry name" value="GAF"/>
    <property type="match status" value="1"/>
</dbReference>
<evidence type="ECO:0000313" key="3">
    <source>
        <dbReference type="Proteomes" id="UP000235347"/>
    </source>
</evidence>